<keyword evidence="4" id="KW-0049">Antioxidant</keyword>
<protein>
    <recommendedName>
        <fullName evidence="2">thioredoxin-dependent peroxiredoxin</fullName>
        <ecNumber evidence="2">1.11.1.24</ecNumber>
    </recommendedName>
    <alternativeName>
        <fullName evidence="8">Thioredoxin peroxidase</fullName>
    </alternativeName>
</protein>
<evidence type="ECO:0000256" key="2">
    <source>
        <dbReference type="ARBA" id="ARBA00013017"/>
    </source>
</evidence>
<organism evidence="12">
    <name type="scientific">marine sediment metagenome</name>
    <dbReference type="NCBI Taxonomy" id="412755"/>
    <lineage>
        <taxon>unclassified sequences</taxon>
        <taxon>metagenomes</taxon>
        <taxon>ecological metagenomes</taxon>
    </lineage>
</organism>
<comment type="caution">
    <text evidence="12">The sequence shown here is derived from an EMBL/GenBank/DDBJ whole genome shotgun (WGS) entry which is preliminary data.</text>
</comment>
<gene>
    <name evidence="12" type="ORF">S01H1_27996</name>
</gene>
<evidence type="ECO:0000313" key="12">
    <source>
        <dbReference type="EMBL" id="GAF94041.1"/>
    </source>
</evidence>
<dbReference type="GO" id="GO:0034599">
    <property type="term" value="P:cellular response to oxidative stress"/>
    <property type="evidence" value="ECO:0007669"/>
    <property type="project" value="TreeGrafter"/>
</dbReference>
<proteinExistence type="inferred from homology"/>
<dbReference type="PROSITE" id="PS51352">
    <property type="entry name" value="THIOREDOXIN_2"/>
    <property type="match status" value="1"/>
</dbReference>
<dbReference type="InterPro" id="IPR036249">
    <property type="entry name" value="Thioredoxin-like_sf"/>
</dbReference>
<dbReference type="GO" id="GO:0005737">
    <property type="term" value="C:cytoplasm"/>
    <property type="evidence" value="ECO:0007669"/>
    <property type="project" value="TreeGrafter"/>
</dbReference>
<keyword evidence="3" id="KW-0575">Peroxidase</keyword>
<keyword evidence="6" id="KW-1015">Disulfide bond</keyword>
<evidence type="ECO:0000256" key="4">
    <source>
        <dbReference type="ARBA" id="ARBA00022862"/>
    </source>
</evidence>
<evidence type="ECO:0000259" key="11">
    <source>
        <dbReference type="PROSITE" id="PS51352"/>
    </source>
</evidence>
<sequence length="110" mass="12321">MTELKIGDQAPEFCLPDAEKGQVCLKDHRGKWAVLYFYPKDNTKGCTMEALEFTAAEDDFNARGAVVIGVSPDSPESHTKFIEKHDLGITLLSDTEKEILTGYGVWRKKK</sequence>
<dbReference type="PANTHER" id="PTHR42801">
    <property type="entry name" value="THIOREDOXIN-DEPENDENT PEROXIDE REDUCTASE"/>
    <property type="match status" value="1"/>
</dbReference>
<keyword evidence="7" id="KW-0676">Redox-active center</keyword>
<evidence type="ECO:0000256" key="3">
    <source>
        <dbReference type="ARBA" id="ARBA00022559"/>
    </source>
</evidence>
<evidence type="ECO:0000256" key="1">
    <source>
        <dbReference type="ARBA" id="ARBA00011245"/>
    </source>
</evidence>
<evidence type="ECO:0000256" key="6">
    <source>
        <dbReference type="ARBA" id="ARBA00023157"/>
    </source>
</evidence>
<dbReference type="AlphaFoldDB" id="X0U3X9"/>
<dbReference type="GO" id="GO:0045454">
    <property type="term" value="P:cell redox homeostasis"/>
    <property type="evidence" value="ECO:0007669"/>
    <property type="project" value="TreeGrafter"/>
</dbReference>
<dbReference type="EMBL" id="BARS01017085">
    <property type="protein sequence ID" value="GAF94041.1"/>
    <property type="molecule type" value="Genomic_DNA"/>
</dbReference>
<name>X0U3X9_9ZZZZ</name>
<dbReference type="FunFam" id="3.40.30.10:FF:000007">
    <property type="entry name" value="Thioredoxin-dependent thiol peroxidase"/>
    <property type="match status" value="1"/>
</dbReference>
<comment type="catalytic activity">
    <reaction evidence="10">
        <text>a hydroperoxide + [thioredoxin]-dithiol = an alcohol + [thioredoxin]-disulfide + H2O</text>
        <dbReference type="Rhea" id="RHEA:62620"/>
        <dbReference type="Rhea" id="RHEA-COMP:10698"/>
        <dbReference type="Rhea" id="RHEA-COMP:10700"/>
        <dbReference type="ChEBI" id="CHEBI:15377"/>
        <dbReference type="ChEBI" id="CHEBI:29950"/>
        <dbReference type="ChEBI" id="CHEBI:30879"/>
        <dbReference type="ChEBI" id="CHEBI:35924"/>
        <dbReference type="ChEBI" id="CHEBI:50058"/>
        <dbReference type="EC" id="1.11.1.24"/>
    </reaction>
</comment>
<dbReference type="Pfam" id="PF00578">
    <property type="entry name" value="AhpC-TSA"/>
    <property type="match status" value="1"/>
</dbReference>
<dbReference type="GO" id="GO:0008379">
    <property type="term" value="F:thioredoxin peroxidase activity"/>
    <property type="evidence" value="ECO:0007669"/>
    <property type="project" value="TreeGrafter"/>
</dbReference>
<dbReference type="InterPro" id="IPR050924">
    <property type="entry name" value="Peroxiredoxin_BCP/PrxQ"/>
</dbReference>
<dbReference type="PANTHER" id="PTHR42801:SF4">
    <property type="entry name" value="AHPC_TSA FAMILY PROTEIN"/>
    <property type="match status" value="1"/>
</dbReference>
<feature type="non-terminal residue" evidence="12">
    <location>
        <position position="110"/>
    </location>
</feature>
<keyword evidence="5" id="KW-0560">Oxidoreductase</keyword>
<dbReference type="CDD" id="cd03017">
    <property type="entry name" value="PRX_BCP"/>
    <property type="match status" value="1"/>
</dbReference>
<comment type="subunit">
    <text evidence="1">Monomer.</text>
</comment>
<dbReference type="EC" id="1.11.1.24" evidence="2"/>
<comment type="similarity">
    <text evidence="9">Belongs to the peroxiredoxin family. BCP/PrxQ subfamily.</text>
</comment>
<accession>X0U3X9</accession>
<dbReference type="InterPro" id="IPR013766">
    <property type="entry name" value="Thioredoxin_domain"/>
</dbReference>
<evidence type="ECO:0000256" key="9">
    <source>
        <dbReference type="ARBA" id="ARBA00038489"/>
    </source>
</evidence>
<evidence type="ECO:0000256" key="8">
    <source>
        <dbReference type="ARBA" id="ARBA00032824"/>
    </source>
</evidence>
<dbReference type="Gene3D" id="3.40.30.10">
    <property type="entry name" value="Glutaredoxin"/>
    <property type="match status" value="1"/>
</dbReference>
<evidence type="ECO:0000256" key="10">
    <source>
        <dbReference type="ARBA" id="ARBA00049091"/>
    </source>
</evidence>
<evidence type="ECO:0000256" key="7">
    <source>
        <dbReference type="ARBA" id="ARBA00023284"/>
    </source>
</evidence>
<dbReference type="InterPro" id="IPR000866">
    <property type="entry name" value="AhpC/TSA"/>
</dbReference>
<evidence type="ECO:0000256" key="5">
    <source>
        <dbReference type="ARBA" id="ARBA00023002"/>
    </source>
</evidence>
<feature type="domain" description="Thioredoxin" evidence="11">
    <location>
        <begin position="4"/>
        <end position="110"/>
    </location>
</feature>
<dbReference type="SUPFAM" id="SSF52833">
    <property type="entry name" value="Thioredoxin-like"/>
    <property type="match status" value="1"/>
</dbReference>
<reference evidence="12" key="1">
    <citation type="journal article" date="2014" name="Front. Microbiol.">
        <title>High frequency of phylogenetically diverse reductive dehalogenase-homologous genes in deep subseafloor sedimentary metagenomes.</title>
        <authorList>
            <person name="Kawai M."/>
            <person name="Futagami T."/>
            <person name="Toyoda A."/>
            <person name="Takaki Y."/>
            <person name="Nishi S."/>
            <person name="Hori S."/>
            <person name="Arai W."/>
            <person name="Tsubouchi T."/>
            <person name="Morono Y."/>
            <person name="Uchiyama I."/>
            <person name="Ito T."/>
            <person name="Fujiyama A."/>
            <person name="Inagaki F."/>
            <person name="Takami H."/>
        </authorList>
    </citation>
    <scope>NUCLEOTIDE SEQUENCE</scope>
    <source>
        <strain evidence="12">Expedition CK06-06</strain>
    </source>
</reference>